<dbReference type="EMBL" id="MK682524">
    <property type="protein sequence ID" value="QCF24456.1"/>
    <property type="molecule type" value="Genomic_RNA"/>
</dbReference>
<dbReference type="PANTHER" id="PTHR34456:SF9">
    <property type="entry name" value="MITOVIRUS RNA-DEPENDENT RNA POLYMERASE"/>
    <property type="match status" value="1"/>
</dbReference>
<dbReference type="GO" id="GO:0003968">
    <property type="term" value="F:RNA-directed RNA polymerase activity"/>
    <property type="evidence" value="ECO:0007669"/>
    <property type="project" value="UniProtKB-KW"/>
</dbReference>
<dbReference type="PANTHER" id="PTHR34456">
    <property type="entry name" value="MITOVIRUS RNA-DEPENDENT RNA POLYMERASE"/>
    <property type="match status" value="1"/>
</dbReference>
<proteinExistence type="predicted"/>
<evidence type="ECO:0000313" key="4">
    <source>
        <dbReference type="EMBL" id="QCF24456.1"/>
    </source>
</evidence>
<protein>
    <submittedName>
        <fullName evidence="4">RNA-dependent RNA polymerase</fullName>
    </submittedName>
</protein>
<dbReference type="InterPro" id="IPR043502">
    <property type="entry name" value="DNA/RNA_pol_sf"/>
</dbReference>
<accession>A0A4D6PBX1</accession>
<dbReference type="InterPro" id="IPR008686">
    <property type="entry name" value="RNA_pol_mitovir"/>
</dbReference>
<keyword evidence="1 4" id="KW-0696">RNA-directed RNA polymerase</keyword>
<name>A0A4D6PBX1_9VIRU</name>
<evidence type="ECO:0000256" key="1">
    <source>
        <dbReference type="ARBA" id="ARBA00022484"/>
    </source>
</evidence>
<dbReference type="Pfam" id="PF05919">
    <property type="entry name" value="Mitovir_RNA_pol"/>
    <property type="match status" value="1"/>
</dbReference>
<reference evidence="4" key="1">
    <citation type="journal article" date="2019" name="Viruses">
        <title>Mitovirus and Mitochondrial Coding Sequences from Basal Fungus Entomophthora muscae.</title>
        <authorList>
            <person name="Nibert M."/>
            <person name="Debat H."/>
            <person name="Manny A."/>
            <person name="Grigoriev I."/>
            <person name="De Fine Licht H."/>
        </authorList>
    </citation>
    <scope>NUCLEOTIDE SEQUENCE</scope>
    <source>
        <strain evidence="4">EnmuMV5-KVL-14-118</strain>
    </source>
</reference>
<dbReference type="SUPFAM" id="SSF56672">
    <property type="entry name" value="DNA/RNA polymerases"/>
    <property type="match status" value="1"/>
</dbReference>
<evidence type="ECO:0000256" key="2">
    <source>
        <dbReference type="ARBA" id="ARBA00022679"/>
    </source>
</evidence>
<gene>
    <name evidence="4" type="primary">RdRp</name>
</gene>
<organism evidence="4">
    <name type="scientific">Entomophthora muscae mitovirus 5</name>
    <dbReference type="NCBI Taxonomy" id="2557978"/>
    <lineage>
        <taxon>Viruses</taxon>
        <taxon>Riboviria</taxon>
        <taxon>Orthornavirae</taxon>
        <taxon>Lenarviricota</taxon>
        <taxon>Howeltoviricetes</taxon>
        <taxon>Cryppavirales</taxon>
        <taxon>Mitoviridae</taxon>
        <taxon>Unuamitovirus</taxon>
        <taxon>Unuamitovirus enmu5</taxon>
    </lineage>
</organism>
<keyword evidence="2" id="KW-0808">Transferase</keyword>
<keyword evidence="3" id="KW-0548">Nucleotidyltransferase</keyword>
<sequence length="680" mass="77375">MIKWFYPTVLSHNGISEDSYQRCFEAQLRWEKHRGRIWCSDHSKLVKLCVLRYLEGRPLEEPAGLSMTKDKLPKVIPQDILNSIRLRDLKVISSILSVFSLTDSLKGGKPVDIKTITAPWSGSIPSDVEKWIPDFLDRWHIEPFDTDWGKYHFTLRAGPNGPALAGSLLDYQALTEPLKEKLKLLGGEYFAMKLDELEEWYTQTNIPKCLIKVFKLKDPKGPIKLAKLSVRDDSSCKSRIFGILDYFSQTVLYVIHSCLFDILRRMPTDMTFDQTKGLTSLRPDKGSSFHSIDLTAATDRFPVKLQTLVLAKLIGDAKAKVWESVLIDRDYYLKGKPWRYAVGQPMGAYSSWATFALTHHLVVYCAARRAGILKFSNYRILGDDIVIGNDQVAHHYREIMTHLGCGFSEKKTHVSPDFFEFSKRLVYQGQEFSIFPLSGLIEVVPKWHLLYEFLKQVENRGFEIQRSYCNPGLISDLLECFGKPLRLRLMYIRNMTGMAALPIGRNVDYETAGESAQVLSRLFNISFSCNLSLKSLGRILSNHARDAYTWSQARSAEKVITKAEEWQERTLAILEADSGPLLSASDQEALLDQWAMVAPPLVVFAQLAWTTIEGIEPDVEMGDPIEYIWDKTHCKKLITLPESEGILPTRSSHQHAGSRAAYLKSLVSVIHRYRLGKRPG</sequence>
<evidence type="ECO:0000256" key="3">
    <source>
        <dbReference type="ARBA" id="ARBA00022695"/>
    </source>
</evidence>